<feature type="region of interest" description="Disordered" evidence="1">
    <location>
        <begin position="17"/>
        <end position="56"/>
    </location>
</feature>
<organism evidence="2 3">
    <name type="scientific">Liparis tanakae</name>
    <name type="common">Tanaka's snailfish</name>
    <dbReference type="NCBI Taxonomy" id="230148"/>
    <lineage>
        <taxon>Eukaryota</taxon>
        <taxon>Metazoa</taxon>
        <taxon>Chordata</taxon>
        <taxon>Craniata</taxon>
        <taxon>Vertebrata</taxon>
        <taxon>Euteleostomi</taxon>
        <taxon>Actinopterygii</taxon>
        <taxon>Neopterygii</taxon>
        <taxon>Teleostei</taxon>
        <taxon>Neoteleostei</taxon>
        <taxon>Acanthomorphata</taxon>
        <taxon>Eupercaria</taxon>
        <taxon>Perciformes</taxon>
        <taxon>Cottioidei</taxon>
        <taxon>Cottales</taxon>
        <taxon>Liparidae</taxon>
        <taxon>Liparis</taxon>
    </lineage>
</organism>
<gene>
    <name evidence="2" type="ORF">EYF80_021378</name>
</gene>
<feature type="compositionally biased region" description="Basic and acidic residues" evidence="1">
    <location>
        <begin position="28"/>
        <end position="38"/>
    </location>
</feature>
<evidence type="ECO:0000256" key="1">
    <source>
        <dbReference type="SAM" id="MobiDB-lite"/>
    </source>
</evidence>
<dbReference type="EMBL" id="SRLO01000190">
    <property type="protein sequence ID" value="TNN68457.1"/>
    <property type="molecule type" value="Genomic_DNA"/>
</dbReference>
<evidence type="ECO:0000313" key="2">
    <source>
        <dbReference type="EMBL" id="TNN68457.1"/>
    </source>
</evidence>
<reference evidence="2 3" key="1">
    <citation type="submission" date="2019-03" db="EMBL/GenBank/DDBJ databases">
        <title>First draft genome of Liparis tanakae, snailfish: a comprehensive survey of snailfish specific genes.</title>
        <authorList>
            <person name="Kim W."/>
            <person name="Song I."/>
            <person name="Jeong J.-H."/>
            <person name="Kim D."/>
            <person name="Kim S."/>
            <person name="Ryu S."/>
            <person name="Song J.Y."/>
            <person name="Lee S.K."/>
        </authorList>
    </citation>
    <scope>NUCLEOTIDE SEQUENCE [LARGE SCALE GENOMIC DNA]</scope>
    <source>
        <tissue evidence="2">Muscle</tissue>
    </source>
</reference>
<comment type="caution">
    <text evidence="2">The sequence shown here is derived from an EMBL/GenBank/DDBJ whole genome shotgun (WGS) entry which is preliminary data.</text>
</comment>
<evidence type="ECO:0000313" key="3">
    <source>
        <dbReference type="Proteomes" id="UP000314294"/>
    </source>
</evidence>
<name>A0A4Z2HRW8_9TELE</name>
<keyword evidence="3" id="KW-1185">Reference proteome</keyword>
<proteinExistence type="predicted"/>
<feature type="compositionally biased region" description="Polar residues" evidence="1">
    <location>
        <begin position="39"/>
        <end position="48"/>
    </location>
</feature>
<dbReference type="AlphaFoldDB" id="A0A4Z2HRW8"/>
<protein>
    <submittedName>
        <fullName evidence="2">Uncharacterized protein</fullName>
    </submittedName>
</protein>
<sequence>MKRLLCCPVATRSVHRHSSGAEISQGKEGQRTICRDTQDNPSIGNATDSGHRSSEDGLDVLVRPLEHLDQNHSERVKVFPHSFLDLILSCKLMSEESAAGHDAGGRASLLMARGPISSQDSGAPSINHQLTHISTTTLSPDI</sequence>
<dbReference type="Proteomes" id="UP000314294">
    <property type="component" value="Unassembled WGS sequence"/>
</dbReference>
<accession>A0A4Z2HRW8</accession>